<protein>
    <submittedName>
        <fullName evidence="4">Mitochodrial transcription termination factor-related protein</fullName>
    </submittedName>
</protein>
<keyword evidence="2" id="KW-0804">Transcription</keyword>
<dbReference type="STRING" id="93759.A0A1R3JUM1"/>
<dbReference type="PANTHER" id="PTHR13068:SF166">
    <property type="entry name" value="TRANSCRIPTION TERMINATION FACTOR MTERF15, MITOCHONDRIAL-LIKE"/>
    <property type="match status" value="1"/>
</dbReference>
<evidence type="ECO:0000313" key="5">
    <source>
        <dbReference type="Proteomes" id="UP000187203"/>
    </source>
</evidence>
<dbReference type="AlphaFoldDB" id="A0A1R3JUM1"/>
<dbReference type="Gene3D" id="1.25.70.10">
    <property type="entry name" value="Transcription termination factor 3, mitochondrial"/>
    <property type="match status" value="1"/>
</dbReference>
<evidence type="ECO:0000313" key="4">
    <source>
        <dbReference type="EMBL" id="OMO98451.1"/>
    </source>
</evidence>
<accession>A0A1R3JUM1</accession>
<proteinExistence type="inferred from homology"/>
<dbReference type="Proteomes" id="UP000187203">
    <property type="component" value="Unassembled WGS sequence"/>
</dbReference>
<dbReference type="Pfam" id="PF02536">
    <property type="entry name" value="mTERF"/>
    <property type="match status" value="1"/>
</dbReference>
<reference evidence="5" key="1">
    <citation type="submission" date="2013-09" db="EMBL/GenBank/DDBJ databases">
        <title>Corchorus olitorius genome sequencing.</title>
        <authorList>
            <person name="Alam M."/>
            <person name="Haque M.S."/>
            <person name="Islam M.S."/>
            <person name="Emdad E.M."/>
            <person name="Islam M.M."/>
            <person name="Ahmed B."/>
            <person name="Halim A."/>
            <person name="Hossen Q.M.M."/>
            <person name="Hossain M.Z."/>
            <person name="Ahmed R."/>
            <person name="Khan M.M."/>
            <person name="Islam R."/>
            <person name="Rashid M.M."/>
            <person name="Khan S.A."/>
            <person name="Rahman M.S."/>
            <person name="Alam M."/>
            <person name="Yahiya A.S."/>
            <person name="Khan M.S."/>
            <person name="Azam M.S."/>
            <person name="Haque T."/>
            <person name="Lashkar M.Z.H."/>
            <person name="Akhand A.I."/>
            <person name="Morshed G."/>
            <person name="Roy S."/>
            <person name="Uddin K.S."/>
            <person name="Rabeya T."/>
            <person name="Hossain A.S."/>
            <person name="Chowdhury A."/>
            <person name="Snigdha A.R."/>
            <person name="Mortoza M.S."/>
            <person name="Matin S.A."/>
            <person name="Hoque S.M.E."/>
            <person name="Islam M.K."/>
            <person name="Roy D.K."/>
            <person name="Haider R."/>
            <person name="Moosa M.M."/>
            <person name="Elias S.M."/>
            <person name="Hasan A.M."/>
            <person name="Jahan S."/>
            <person name="Shafiuddin M."/>
            <person name="Mahmood N."/>
            <person name="Shommy N.S."/>
        </authorList>
    </citation>
    <scope>NUCLEOTIDE SEQUENCE [LARGE SCALE GENOMIC DNA]</scope>
    <source>
        <strain evidence="5">cv. O-4</strain>
    </source>
</reference>
<evidence type="ECO:0000256" key="2">
    <source>
        <dbReference type="ARBA" id="ARBA00022472"/>
    </source>
</evidence>
<name>A0A1R3JUM1_9ROSI</name>
<sequence>MFNLSRRNVSIFQRVIYNVVNDSSLFLRVRFISKNSLDSDPSQSFGFSYFVNKFGFSKTSALAASKIVVIKTPNKPEAVIAFLEKQGFSETQIKHIVRVRPTLLNSNIEKTLVPKFEYFLSKGVSTPDLIKLLFHNPRILSRSLENQIIPCVTHLHNLIKCDSKVFKAIKRHPYIFSCKLEAYLLPNIKLLLDSGVPESNIIERFVHHPRSFIMVPDEFAKIVKEVKDMGFNPFQFKFLLAVIMFRRMSKSTLQRKFDGYKKYGWSEQQCWEAFRICPPCMEASEQKIMATMDFLLNEMGLQSSLIVKKPYCLAGNSLENRLVPRGLFAQELLSRGLIESFSLSGLFKDPEKKFLERFVYQYEDKAPELLELYKEKVKIAQGGKYRIGNH</sequence>
<dbReference type="EMBL" id="AWUE01015334">
    <property type="protein sequence ID" value="OMO98451.1"/>
    <property type="molecule type" value="Genomic_DNA"/>
</dbReference>
<dbReference type="OrthoDB" id="637682at2759"/>
<comment type="similarity">
    <text evidence="1">Belongs to the mTERF family.</text>
</comment>
<keyword evidence="2" id="KW-0806">Transcription termination</keyword>
<dbReference type="InterPro" id="IPR003690">
    <property type="entry name" value="MTERF"/>
</dbReference>
<keyword evidence="2" id="KW-0805">Transcription regulation</keyword>
<dbReference type="GO" id="GO:0003676">
    <property type="term" value="F:nucleic acid binding"/>
    <property type="evidence" value="ECO:0007669"/>
    <property type="project" value="InterPro"/>
</dbReference>
<evidence type="ECO:0000256" key="3">
    <source>
        <dbReference type="ARBA" id="ARBA00022946"/>
    </source>
</evidence>
<comment type="caution">
    <text evidence="4">The sequence shown here is derived from an EMBL/GenBank/DDBJ whole genome shotgun (WGS) entry which is preliminary data.</text>
</comment>
<evidence type="ECO:0000256" key="1">
    <source>
        <dbReference type="ARBA" id="ARBA00007692"/>
    </source>
</evidence>
<keyword evidence="3" id="KW-0809">Transit peptide</keyword>
<keyword evidence="5" id="KW-1185">Reference proteome</keyword>
<dbReference type="GO" id="GO:0006353">
    <property type="term" value="P:DNA-templated transcription termination"/>
    <property type="evidence" value="ECO:0007669"/>
    <property type="project" value="UniProtKB-KW"/>
</dbReference>
<dbReference type="PANTHER" id="PTHR13068">
    <property type="entry name" value="CGI-12 PROTEIN-RELATED"/>
    <property type="match status" value="1"/>
</dbReference>
<dbReference type="FunFam" id="1.25.70.10:FF:000001">
    <property type="entry name" value="Mitochondrial transcription termination factor-like"/>
    <property type="match status" value="1"/>
</dbReference>
<dbReference type="SMART" id="SM00733">
    <property type="entry name" value="Mterf"/>
    <property type="match status" value="4"/>
</dbReference>
<organism evidence="4 5">
    <name type="scientific">Corchorus olitorius</name>
    <dbReference type="NCBI Taxonomy" id="93759"/>
    <lineage>
        <taxon>Eukaryota</taxon>
        <taxon>Viridiplantae</taxon>
        <taxon>Streptophyta</taxon>
        <taxon>Embryophyta</taxon>
        <taxon>Tracheophyta</taxon>
        <taxon>Spermatophyta</taxon>
        <taxon>Magnoliopsida</taxon>
        <taxon>eudicotyledons</taxon>
        <taxon>Gunneridae</taxon>
        <taxon>Pentapetalae</taxon>
        <taxon>rosids</taxon>
        <taxon>malvids</taxon>
        <taxon>Malvales</taxon>
        <taxon>Malvaceae</taxon>
        <taxon>Grewioideae</taxon>
        <taxon>Apeibeae</taxon>
        <taxon>Corchorus</taxon>
    </lineage>
</organism>
<dbReference type="InterPro" id="IPR038538">
    <property type="entry name" value="MTERF_sf"/>
</dbReference>
<gene>
    <name evidence="4" type="ORF">COLO4_13900</name>
</gene>